<feature type="compositionally biased region" description="Polar residues" evidence="1">
    <location>
        <begin position="81"/>
        <end position="91"/>
    </location>
</feature>
<gene>
    <name evidence="2" type="ORF">NONO_c47290</name>
</gene>
<feature type="compositionally biased region" description="Basic residues" evidence="1">
    <location>
        <begin position="12"/>
        <end position="37"/>
    </location>
</feature>
<feature type="region of interest" description="Disordered" evidence="1">
    <location>
        <begin position="1"/>
        <end position="37"/>
    </location>
</feature>
<feature type="region of interest" description="Disordered" evidence="1">
    <location>
        <begin position="196"/>
        <end position="236"/>
    </location>
</feature>
<dbReference type="Proteomes" id="UP000019150">
    <property type="component" value="Chromosome"/>
</dbReference>
<feature type="compositionally biased region" description="Basic residues" evidence="1">
    <location>
        <begin position="217"/>
        <end position="226"/>
    </location>
</feature>
<feature type="region of interest" description="Disordered" evidence="1">
    <location>
        <begin position="49"/>
        <end position="176"/>
    </location>
</feature>
<feature type="compositionally biased region" description="Basic and acidic residues" evidence="1">
    <location>
        <begin position="65"/>
        <end position="80"/>
    </location>
</feature>
<name>W5TKN0_9NOCA</name>
<reference evidence="2 3" key="1">
    <citation type="journal article" date="2014" name="Appl. Environ. Microbiol.">
        <title>Insights into the Microbial Degradation of Rubber and Gutta-Percha by Analysis of the Complete Genome of Nocardia nova SH22a.</title>
        <authorList>
            <person name="Luo Q."/>
            <person name="Hiessl S."/>
            <person name="Poehlein A."/>
            <person name="Daniel R."/>
            <person name="Steinbuchel A."/>
        </authorList>
    </citation>
    <scope>NUCLEOTIDE SEQUENCE [LARGE SCALE GENOMIC DNA]</scope>
    <source>
        <strain evidence="2">SH22a</strain>
    </source>
</reference>
<sequence>MTSGRQNPIGGRRCRPPRGGRHVRTRCGRHKPLGGRRRAGIGFRRCLRSGSGRCGNPRRVGYRGAEPRRQRTTQSHRDRNAPQTFHDNTPVLSEWYSNRGRAAVEQSRSPGSASAAADAAPISKHTPGPGKIVGSASTCLARVSSDAPRGQGRKNRANLDDSTGIPDNTAQSARFIRHDGRSHCERLDRRQWEFAGTVSPRPAIRRAHSLFREPPRHGRPRRRSPWRPRSPPDDGG</sequence>
<evidence type="ECO:0000256" key="1">
    <source>
        <dbReference type="SAM" id="MobiDB-lite"/>
    </source>
</evidence>
<evidence type="ECO:0000313" key="3">
    <source>
        <dbReference type="Proteomes" id="UP000019150"/>
    </source>
</evidence>
<feature type="compositionally biased region" description="Low complexity" evidence="1">
    <location>
        <begin position="107"/>
        <end position="123"/>
    </location>
</feature>
<keyword evidence="3" id="KW-1185">Reference proteome</keyword>
<organism evidence="2 3">
    <name type="scientific">Nocardia nova SH22a</name>
    <dbReference type="NCBI Taxonomy" id="1415166"/>
    <lineage>
        <taxon>Bacteria</taxon>
        <taxon>Bacillati</taxon>
        <taxon>Actinomycetota</taxon>
        <taxon>Actinomycetes</taxon>
        <taxon>Mycobacteriales</taxon>
        <taxon>Nocardiaceae</taxon>
        <taxon>Nocardia</taxon>
    </lineage>
</organism>
<dbReference type="AlphaFoldDB" id="W5TKN0"/>
<protein>
    <submittedName>
        <fullName evidence="2">Uncharacterized protein</fullName>
    </submittedName>
</protein>
<dbReference type="KEGG" id="nno:NONO_c47290"/>
<evidence type="ECO:0000313" key="2">
    <source>
        <dbReference type="EMBL" id="AHH19513.1"/>
    </source>
</evidence>
<dbReference type="HOGENOM" id="CLU_1174446_0_0_11"/>
<proteinExistence type="predicted"/>
<dbReference type="EMBL" id="CP006850">
    <property type="protein sequence ID" value="AHH19513.1"/>
    <property type="molecule type" value="Genomic_DNA"/>
</dbReference>
<accession>W5TKN0</accession>